<dbReference type="GO" id="GO:0022857">
    <property type="term" value="F:transmembrane transporter activity"/>
    <property type="evidence" value="ECO:0007669"/>
    <property type="project" value="TreeGrafter"/>
</dbReference>
<dbReference type="PANTHER" id="PTHR33362">
    <property type="entry name" value="SIALIC ACID TRAP TRANSPORTER PERMEASE PROTEIN SIAT-RELATED"/>
    <property type="match status" value="1"/>
</dbReference>
<keyword evidence="4 7" id="KW-0812">Transmembrane</keyword>
<dbReference type="InterPro" id="IPR004681">
    <property type="entry name" value="TRAP_DctM"/>
</dbReference>
<feature type="transmembrane region" description="Helical" evidence="7">
    <location>
        <begin position="175"/>
        <end position="204"/>
    </location>
</feature>
<evidence type="ECO:0000256" key="4">
    <source>
        <dbReference type="ARBA" id="ARBA00022692"/>
    </source>
</evidence>
<feature type="transmembrane region" description="Helical" evidence="7">
    <location>
        <begin position="102"/>
        <end position="121"/>
    </location>
</feature>
<name>X0YNG0_9ZZZZ</name>
<dbReference type="Pfam" id="PF06808">
    <property type="entry name" value="DctM"/>
    <property type="match status" value="1"/>
</dbReference>
<keyword evidence="2" id="KW-1003">Cell membrane</keyword>
<comment type="caution">
    <text evidence="9">The sequence shown here is derived from an EMBL/GenBank/DDBJ whole genome shotgun (WGS) entry which is preliminary data.</text>
</comment>
<accession>X0YNG0</accession>
<evidence type="ECO:0000313" key="9">
    <source>
        <dbReference type="EMBL" id="GAG57824.1"/>
    </source>
</evidence>
<feature type="transmembrane region" description="Helical" evidence="7">
    <location>
        <begin position="254"/>
        <end position="276"/>
    </location>
</feature>
<evidence type="ECO:0000256" key="3">
    <source>
        <dbReference type="ARBA" id="ARBA00022519"/>
    </source>
</evidence>
<evidence type="ECO:0000256" key="2">
    <source>
        <dbReference type="ARBA" id="ARBA00022475"/>
    </source>
</evidence>
<dbReference type="GO" id="GO:0005886">
    <property type="term" value="C:plasma membrane"/>
    <property type="evidence" value="ECO:0007669"/>
    <property type="project" value="UniProtKB-SubCell"/>
</dbReference>
<keyword evidence="3" id="KW-0997">Cell inner membrane</keyword>
<reference evidence="9" key="1">
    <citation type="journal article" date="2014" name="Front. Microbiol.">
        <title>High frequency of phylogenetically diverse reductive dehalogenase-homologous genes in deep subseafloor sedimentary metagenomes.</title>
        <authorList>
            <person name="Kawai M."/>
            <person name="Futagami T."/>
            <person name="Toyoda A."/>
            <person name="Takaki Y."/>
            <person name="Nishi S."/>
            <person name="Hori S."/>
            <person name="Arai W."/>
            <person name="Tsubouchi T."/>
            <person name="Morono Y."/>
            <person name="Uchiyama I."/>
            <person name="Ito T."/>
            <person name="Fujiyama A."/>
            <person name="Inagaki F."/>
            <person name="Takami H."/>
        </authorList>
    </citation>
    <scope>NUCLEOTIDE SEQUENCE</scope>
    <source>
        <strain evidence="9">Expedition CK06-06</strain>
    </source>
</reference>
<feature type="transmembrane region" description="Helical" evidence="7">
    <location>
        <begin position="20"/>
        <end position="44"/>
    </location>
</feature>
<feature type="transmembrane region" description="Helical" evidence="7">
    <location>
        <begin position="216"/>
        <end position="242"/>
    </location>
</feature>
<protein>
    <recommendedName>
        <fullName evidence="8">TRAP C4-dicarboxylate transport system permease DctM subunit domain-containing protein</fullName>
    </recommendedName>
</protein>
<feature type="transmembrane region" description="Helical" evidence="7">
    <location>
        <begin position="133"/>
        <end position="155"/>
    </location>
</feature>
<keyword evidence="6 7" id="KW-0472">Membrane</keyword>
<keyword evidence="5 7" id="KW-1133">Transmembrane helix</keyword>
<evidence type="ECO:0000256" key="5">
    <source>
        <dbReference type="ARBA" id="ARBA00022989"/>
    </source>
</evidence>
<dbReference type="EMBL" id="BART01004855">
    <property type="protein sequence ID" value="GAG57824.1"/>
    <property type="molecule type" value="Genomic_DNA"/>
</dbReference>
<gene>
    <name evidence="9" type="ORF">S01H4_11790</name>
</gene>
<feature type="non-terminal residue" evidence="9">
    <location>
        <position position="1"/>
    </location>
</feature>
<comment type="subcellular location">
    <subcellularLocation>
        <location evidence="1">Cell inner membrane</location>
        <topology evidence="1">Multi-pass membrane protein</topology>
    </subcellularLocation>
</comment>
<evidence type="ECO:0000256" key="1">
    <source>
        <dbReference type="ARBA" id="ARBA00004429"/>
    </source>
</evidence>
<evidence type="ECO:0000259" key="8">
    <source>
        <dbReference type="Pfam" id="PF06808"/>
    </source>
</evidence>
<dbReference type="InterPro" id="IPR010656">
    <property type="entry name" value="DctM"/>
</dbReference>
<sequence>LIPPSVPVLIYCLLAKQSVAAVFLSTVIPGTMLTLGYLVLNYFISDKYRHYTKSEISNSNSNKDIYRRENKIKTVYEALPALGCPLLIFIGIYGGICTPSEAGALAVVYILFIGIWVYRRLNRKNIFSLTHDAVMTVGMIFILIAIGIVLGRVLARIGIAQIFAESVMGIFESKFLILAMLNLTLLLLGMFIDATPTMIILVPLMLPVMNIIDVNLVQFGAVFVVAEGIAVITPPFAITLFATVRLSGVPYEELIVPIMLYLFIVAIPVLLLTTYIPAL</sequence>
<evidence type="ECO:0000256" key="6">
    <source>
        <dbReference type="ARBA" id="ARBA00023136"/>
    </source>
</evidence>
<dbReference type="AlphaFoldDB" id="X0YNG0"/>
<feature type="domain" description="TRAP C4-dicarboxylate transport system permease DctM subunit" evidence="8">
    <location>
        <begin position="1"/>
        <end position="279"/>
    </location>
</feature>
<feature type="transmembrane region" description="Helical" evidence="7">
    <location>
        <begin position="75"/>
        <end position="96"/>
    </location>
</feature>
<feature type="non-terminal residue" evidence="9">
    <location>
        <position position="279"/>
    </location>
</feature>
<proteinExistence type="predicted"/>
<evidence type="ECO:0000256" key="7">
    <source>
        <dbReference type="SAM" id="Phobius"/>
    </source>
</evidence>
<organism evidence="9">
    <name type="scientific">marine sediment metagenome</name>
    <dbReference type="NCBI Taxonomy" id="412755"/>
    <lineage>
        <taxon>unclassified sequences</taxon>
        <taxon>metagenomes</taxon>
        <taxon>ecological metagenomes</taxon>
    </lineage>
</organism>